<gene>
    <name evidence="4" type="ORF">FFWV33_08650</name>
</gene>
<dbReference type="InterPro" id="IPR006558">
    <property type="entry name" value="LamG-like"/>
</dbReference>
<dbReference type="SMART" id="SM00560">
    <property type="entry name" value="LamGL"/>
    <property type="match status" value="1"/>
</dbReference>
<dbReference type="InterPro" id="IPR026444">
    <property type="entry name" value="Secre_tail"/>
</dbReference>
<dbReference type="RefSeq" id="WP_108740534.1">
    <property type="nucleotide sequence ID" value="NZ_CP020918.1"/>
</dbReference>
<dbReference type="GO" id="GO:0005975">
    <property type="term" value="P:carbohydrate metabolic process"/>
    <property type="evidence" value="ECO:0007669"/>
    <property type="project" value="UniProtKB-ARBA"/>
</dbReference>
<evidence type="ECO:0000259" key="3">
    <source>
        <dbReference type="SMART" id="SM00560"/>
    </source>
</evidence>
<evidence type="ECO:0000256" key="1">
    <source>
        <dbReference type="ARBA" id="ARBA00022729"/>
    </source>
</evidence>
<dbReference type="Proteomes" id="UP000244527">
    <property type="component" value="Chromosome"/>
</dbReference>
<dbReference type="InterPro" id="IPR013783">
    <property type="entry name" value="Ig-like_fold"/>
</dbReference>
<dbReference type="Pfam" id="PF13385">
    <property type="entry name" value="Laminin_G_3"/>
    <property type="match status" value="1"/>
</dbReference>
<sequence length="1506" mass="163357">MEKNYSILKNITSILVLLALLCMPSIRMYGQLRRNFTQRTSSYSPSKVIYNIKGDFTMIGNTNMTTETSSDGVDNTYNDMYFVDIDGDSNTLNSSSATLGFSTEGGIADPSCSKVIYAGLYWTGKSAINNNAPFNVTKNGVTKTFDKKVIKLKGGSASSYTTITANSTDLYYPQNTDDDIFVGYKEITDYVKTNGVGNYTVADIALVEGNNVPGYLGGWGIIIVYENPKMKDRAVTIFDGYAYVDLGNTGTIPISGFFATLSGNVVMKLGVMASEGDRNRAGDALQILKLNSPTSPYNSSNYLALSHANNTTTNFFNSSIYTDGNTRNPNYLNNTGMDISMFNVPNTGNSIIANGQTSTTFRYSSENDKFSIFAFAMAVDAYIPKPIASVKVNTIGGVTPTLPLTASPGDEIQYKIDIKNNGSEATKNTILTIPVPTSTLYTISSISTSNIHSTFSPASAPYFDSSLNAIIWNVGNIPLPSDPDTLLGSLLFKLKLTTDCATLFNMGCDNAISLNGIIAGQGAITNVGFSDAISQGIDYSSGCFNLIDNPILVNFNSSNSPCFAALAGPDKAPPTCGLSSVILAATANTTGTWSILSGPAGGGEVFSNATSPNSEFSSPNSGVYTLRWTVPYGGGACSPIVDDTTVSIGMCDKLDFDGINDHVNFDTNYALNSGAFTIETWIKPGQTNAAVQTIFSKRNATSLTDGYDLTVVNNMISFKWNTTGSITSLHPVTTGRWYHVAVTFDGSLYKLYIDGVAVQIPVIGTNPVANNSAKCILGAMAPSTTSPYLPTNFYKGWMQELRVWNVALTEDQAHQMMNQRIQKSSTSVLGATIPLTIDGLSWNNLQAYFPMKQANDLVNGNLLDKSASLRTGRLIGIESAQPESAPVPYTSAANTSWESSATWTYGNVWNIPNTLGVDNLTPIDWNIVRTSNNITTNGNKTVLGLLIDSNTVSANTDNKIEISKYFKLTGKLDLVGKSQLVQTEGSILDVASAGFIERDQQGQGNKYNYNYWSSPVSRINSTQNNTDYSIKDVMRDGTTTTPQDINWIGGYDGATTSPISIARYWIYKFDNYTNAYANWNQIFENGTVRTGQGFTMKGNNGPNTTQNYTFVGKPNNGTINNNTVGAGQLLLTGNPYPCSIDSQAFINDNSNSFDGNIYFWEHYTSNTTHVLRDYQGGYAVLNLVGGTPATASLTNLISGLGTSVKGAPKQFIPVGQAFFVYGKALGGGNITYKNSQRAFHKEDDALYSNITFRPSATAKTVGTPNNGNDPVPDDNHYKKVRIGYTSAVNFHRQVLLGFMNDKATSGFDNGYDAYNLDAFPNDMSLYNNGIKLVIQGEGYYDSNATFPLAIKSDQTGTVTFSIDGLENFDANDHFYIHDATDNSYHEITNSTFQLTIDSGEYLNRFSLTFKNQTTTLALSQENFVEANVKIMHIQNSNQILIENTTNNTQISNASLYGTTGRLITNWKNQNFNLSRFQLPIPKVSTGIYIVTLETTNGKINKQIIVP</sequence>
<dbReference type="KEGG" id="ffa:FFWV33_08650"/>
<keyword evidence="2" id="KW-1015">Disulfide bond</keyword>
<protein>
    <recommendedName>
        <fullName evidence="3">LamG-like jellyroll fold domain-containing protein</fullName>
    </recommendedName>
</protein>
<name>A0A2S1LDI6_9FLAO</name>
<dbReference type="GO" id="GO:0004553">
    <property type="term" value="F:hydrolase activity, hydrolyzing O-glycosyl compounds"/>
    <property type="evidence" value="ECO:0007669"/>
    <property type="project" value="UniProtKB-ARBA"/>
</dbReference>
<evidence type="ECO:0000256" key="2">
    <source>
        <dbReference type="ARBA" id="ARBA00023157"/>
    </source>
</evidence>
<dbReference type="Gene3D" id="2.60.40.10">
    <property type="entry name" value="Immunoglobulins"/>
    <property type="match status" value="1"/>
</dbReference>
<accession>A0A2S1LDI6</accession>
<evidence type="ECO:0000313" key="5">
    <source>
        <dbReference type="Proteomes" id="UP000244527"/>
    </source>
</evidence>
<organism evidence="4 5">
    <name type="scientific">Flavobacterium faecale</name>
    <dbReference type="NCBI Taxonomy" id="1355330"/>
    <lineage>
        <taxon>Bacteria</taxon>
        <taxon>Pseudomonadati</taxon>
        <taxon>Bacteroidota</taxon>
        <taxon>Flavobacteriia</taxon>
        <taxon>Flavobacteriales</taxon>
        <taxon>Flavobacteriaceae</taxon>
        <taxon>Flavobacterium</taxon>
    </lineage>
</organism>
<dbReference type="InterPro" id="IPR013320">
    <property type="entry name" value="ConA-like_dom_sf"/>
</dbReference>
<reference evidence="4 5" key="1">
    <citation type="submission" date="2017-04" db="EMBL/GenBank/DDBJ databases">
        <title>Compelte genome sequence of WV33.</title>
        <authorList>
            <person name="Lee P.C."/>
        </authorList>
    </citation>
    <scope>NUCLEOTIDE SEQUENCE [LARGE SCALE GENOMIC DNA]</scope>
    <source>
        <strain evidence="4 5">WV33</strain>
    </source>
</reference>
<proteinExistence type="predicted"/>
<keyword evidence="1" id="KW-0732">Signal</keyword>
<feature type="domain" description="LamG-like jellyroll fold" evidence="3">
    <location>
        <begin position="674"/>
        <end position="811"/>
    </location>
</feature>
<dbReference type="NCBIfam" id="TIGR04183">
    <property type="entry name" value="Por_Secre_tail"/>
    <property type="match status" value="1"/>
</dbReference>
<dbReference type="EMBL" id="CP020918">
    <property type="protein sequence ID" value="AWG21596.1"/>
    <property type="molecule type" value="Genomic_DNA"/>
</dbReference>
<dbReference type="SUPFAM" id="SSF49899">
    <property type="entry name" value="Concanavalin A-like lectins/glucanases"/>
    <property type="match status" value="1"/>
</dbReference>
<dbReference type="OrthoDB" id="2582440at2"/>
<dbReference type="Gene3D" id="2.60.120.200">
    <property type="match status" value="1"/>
</dbReference>
<evidence type="ECO:0000313" key="4">
    <source>
        <dbReference type="EMBL" id="AWG21596.1"/>
    </source>
</evidence>
<keyword evidence="5" id="KW-1185">Reference proteome</keyword>